<gene>
    <name evidence="2" type="ORF">E3N88_19476</name>
</gene>
<evidence type="ECO:0000256" key="1">
    <source>
        <dbReference type="SAM" id="MobiDB-lite"/>
    </source>
</evidence>
<evidence type="ECO:0000313" key="3">
    <source>
        <dbReference type="Proteomes" id="UP000326396"/>
    </source>
</evidence>
<dbReference type="Proteomes" id="UP000326396">
    <property type="component" value="Linkage Group LG18"/>
</dbReference>
<proteinExistence type="predicted"/>
<evidence type="ECO:0000313" key="2">
    <source>
        <dbReference type="EMBL" id="KAD4982805.1"/>
    </source>
</evidence>
<sequence length="228" mass="25699">MRPTIPWDLLTCLKFSGRSLLKDGLALENGGDINKAFEKHRSEQLCQPLELKQSLFKVFGTLTVAKVDLVSAQFRRSTTRIGLRLFFRKQSPVDQNSEIFCPRCNKPLNLQISNNKKEKTIGRHYHICHNQCHLSTNSDEEPRMHPAEQNDDRAEGDENVDDNEEALPDISDGDSSFRHDLNADGTVEEVDDNSSADGDQPDDKVQLQQISNYDSAELQPISDNACIS</sequence>
<name>A0A5N6NPY4_9ASTR</name>
<comment type="caution">
    <text evidence="2">The sequence shown here is derived from an EMBL/GenBank/DDBJ whole genome shotgun (WGS) entry which is preliminary data.</text>
</comment>
<keyword evidence="3" id="KW-1185">Reference proteome</keyword>
<reference evidence="2 3" key="1">
    <citation type="submission" date="2019-05" db="EMBL/GenBank/DDBJ databases">
        <title>Mikania micrantha, genome provides insights into the molecular mechanism of rapid growth.</title>
        <authorList>
            <person name="Liu B."/>
        </authorList>
    </citation>
    <scope>NUCLEOTIDE SEQUENCE [LARGE SCALE GENOMIC DNA]</scope>
    <source>
        <strain evidence="2">NLD-2019</strain>
        <tissue evidence="2">Leaf</tissue>
    </source>
</reference>
<feature type="compositionally biased region" description="Basic and acidic residues" evidence="1">
    <location>
        <begin position="140"/>
        <end position="153"/>
    </location>
</feature>
<dbReference type="EMBL" id="SZYD01000010">
    <property type="protein sequence ID" value="KAD4982805.1"/>
    <property type="molecule type" value="Genomic_DNA"/>
</dbReference>
<accession>A0A5N6NPY4</accession>
<feature type="region of interest" description="Disordered" evidence="1">
    <location>
        <begin position="135"/>
        <end position="204"/>
    </location>
</feature>
<dbReference type="AlphaFoldDB" id="A0A5N6NPY4"/>
<organism evidence="2 3">
    <name type="scientific">Mikania micrantha</name>
    <name type="common">bitter vine</name>
    <dbReference type="NCBI Taxonomy" id="192012"/>
    <lineage>
        <taxon>Eukaryota</taxon>
        <taxon>Viridiplantae</taxon>
        <taxon>Streptophyta</taxon>
        <taxon>Embryophyta</taxon>
        <taxon>Tracheophyta</taxon>
        <taxon>Spermatophyta</taxon>
        <taxon>Magnoliopsida</taxon>
        <taxon>eudicotyledons</taxon>
        <taxon>Gunneridae</taxon>
        <taxon>Pentapetalae</taxon>
        <taxon>asterids</taxon>
        <taxon>campanulids</taxon>
        <taxon>Asterales</taxon>
        <taxon>Asteraceae</taxon>
        <taxon>Asteroideae</taxon>
        <taxon>Heliantheae alliance</taxon>
        <taxon>Eupatorieae</taxon>
        <taxon>Mikania</taxon>
    </lineage>
</organism>
<feature type="compositionally biased region" description="Acidic residues" evidence="1">
    <location>
        <begin position="154"/>
        <end position="167"/>
    </location>
</feature>
<protein>
    <submittedName>
        <fullName evidence="2">Uncharacterized protein</fullName>
    </submittedName>
</protein>